<proteinExistence type="predicted"/>
<sequence length="25" mass="2990">MKLTPNIIMKQKVCQKFNLIWIKNG</sequence>
<dbReference type="HOGENOM" id="CLU_3419629_0_0_1"/>
<dbReference type="Proteomes" id="UP000015104">
    <property type="component" value="Unassembled WGS sequence"/>
</dbReference>
<dbReference type="EnsemblMetazoa" id="tetur02g13410.1">
    <property type="protein sequence ID" value="tetur02g13410.1"/>
    <property type="gene ID" value="tetur02g13410"/>
</dbReference>
<evidence type="ECO:0000313" key="2">
    <source>
        <dbReference type="Proteomes" id="UP000015104"/>
    </source>
</evidence>
<protein>
    <submittedName>
        <fullName evidence="1">Uncharacterized protein</fullName>
    </submittedName>
</protein>
<evidence type="ECO:0000313" key="1">
    <source>
        <dbReference type="EnsemblMetazoa" id="tetur02g13410.1"/>
    </source>
</evidence>
<organism evidence="1 2">
    <name type="scientific">Tetranychus urticae</name>
    <name type="common">Two-spotted spider mite</name>
    <dbReference type="NCBI Taxonomy" id="32264"/>
    <lineage>
        <taxon>Eukaryota</taxon>
        <taxon>Metazoa</taxon>
        <taxon>Ecdysozoa</taxon>
        <taxon>Arthropoda</taxon>
        <taxon>Chelicerata</taxon>
        <taxon>Arachnida</taxon>
        <taxon>Acari</taxon>
        <taxon>Acariformes</taxon>
        <taxon>Trombidiformes</taxon>
        <taxon>Prostigmata</taxon>
        <taxon>Eleutherengona</taxon>
        <taxon>Raphignathae</taxon>
        <taxon>Tetranychoidea</taxon>
        <taxon>Tetranychidae</taxon>
        <taxon>Tetranychus</taxon>
    </lineage>
</organism>
<dbReference type="EMBL" id="CAEY01000835">
    <property type="status" value="NOT_ANNOTATED_CDS"/>
    <property type="molecule type" value="Genomic_DNA"/>
</dbReference>
<name>T1JXV7_TETUR</name>
<reference evidence="1" key="2">
    <citation type="submission" date="2015-06" db="UniProtKB">
        <authorList>
            <consortium name="EnsemblMetazoa"/>
        </authorList>
    </citation>
    <scope>IDENTIFICATION</scope>
</reference>
<dbReference type="AlphaFoldDB" id="T1JXV7"/>
<accession>T1JXV7</accession>
<keyword evidence="2" id="KW-1185">Reference proteome</keyword>
<reference evidence="2" key="1">
    <citation type="submission" date="2011-08" db="EMBL/GenBank/DDBJ databases">
        <authorList>
            <person name="Rombauts S."/>
        </authorList>
    </citation>
    <scope>NUCLEOTIDE SEQUENCE</scope>
    <source>
        <strain evidence="2">London</strain>
    </source>
</reference>